<keyword evidence="3" id="KW-1185">Reference proteome</keyword>
<evidence type="ECO:0000313" key="2">
    <source>
        <dbReference type="EMBL" id="KFN06978.1"/>
    </source>
</evidence>
<evidence type="ECO:0000313" key="3">
    <source>
        <dbReference type="Proteomes" id="UP000029278"/>
    </source>
</evidence>
<gene>
    <name evidence="2" type="ORF">DJ90_4584</name>
</gene>
<dbReference type="HOGENOM" id="CLU_2863565_0_0_9"/>
<accession>A0A090Z9C0</accession>
<comment type="caution">
    <text evidence="2">The sequence shown here is derived from an EMBL/GenBank/DDBJ whole genome shotgun (WGS) entry which is preliminary data.</text>
</comment>
<keyword evidence="1" id="KW-0472">Membrane</keyword>
<keyword evidence="1" id="KW-1133">Transmembrane helix</keyword>
<name>A0A090Z9C0_PAEMA</name>
<dbReference type="AlphaFoldDB" id="A0A090Z9C0"/>
<sequence>MIDLLNTLKVSSVRLVIVILTLRIIFFQIVPVVIRILFQCSNKRAGAPKSRRKIGFFMIQITRL</sequence>
<dbReference type="EMBL" id="JMQA01000036">
    <property type="protein sequence ID" value="KFN06978.1"/>
    <property type="molecule type" value="Genomic_DNA"/>
</dbReference>
<organism evidence="2 3">
    <name type="scientific">Paenibacillus macerans</name>
    <name type="common">Bacillus macerans</name>
    <dbReference type="NCBI Taxonomy" id="44252"/>
    <lineage>
        <taxon>Bacteria</taxon>
        <taxon>Bacillati</taxon>
        <taxon>Bacillota</taxon>
        <taxon>Bacilli</taxon>
        <taxon>Bacillales</taxon>
        <taxon>Paenibacillaceae</taxon>
        <taxon>Paenibacillus</taxon>
    </lineage>
</organism>
<protein>
    <submittedName>
        <fullName evidence="2">Uncharacterized protein</fullName>
    </submittedName>
</protein>
<keyword evidence="1" id="KW-0812">Transmembrane</keyword>
<proteinExistence type="predicted"/>
<dbReference type="Proteomes" id="UP000029278">
    <property type="component" value="Unassembled WGS sequence"/>
</dbReference>
<evidence type="ECO:0000256" key="1">
    <source>
        <dbReference type="SAM" id="Phobius"/>
    </source>
</evidence>
<reference evidence="2 3" key="1">
    <citation type="submission" date="2014-04" db="EMBL/GenBank/DDBJ databases">
        <authorList>
            <person name="Bishop-Lilly K.A."/>
            <person name="Broomall S.M."/>
            <person name="Chain P.S."/>
            <person name="Chertkov O."/>
            <person name="Coyne S.R."/>
            <person name="Daligault H.E."/>
            <person name="Davenport K.W."/>
            <person name="Erkkila T."/>
            <person name="Frey K.G."/>
            <person name="Gibbons H.S."/>
            <person name="Gu W."/>
            <person name="Jaissle J."/>
            <person name="Johnson S.L."/>
            <person name="Koroleva G.I."/>
            <person name="Ladner J.T."/>
            <person name="Lo C.-C."/>
            <person name="Minogue T.D."/>
            <person name="Munk C."/>
            <person name="Palacios G.F."/>
            <person name="Redden C.L."/>
            <person name="Rosenzweig C.N."/>
            <person name="Scholz M.B."/>
            <person name="Teshima H."/>
            <person name="Xu Y."/>
        </authorList>
    </citation>
    <scope>NUCLEOTIDE SEQUENCE [LARGE SCALE GENOMIC DNA]</scope>
    <source>
        <strain evidence="2 3">8244</strain>
    </source>
</reference>
<feature type="transmembrane region" description="Helical" evidence="1">
    <location>
        <begin position="15"/>
        <end position="38"/>
    </location>
</feature>